<dbReference type="AlphaFoldDB" id="A0A8T0HQ78"/>
<protein>
    <submittedName>
        <fullName evidence="2">Uncharacterized protein</fullName>
    </submittedName>
</protein>
<evidence type="ECO:0000313" key="3">
    <source>
        <dbReference type="Proteomes" id="UP000822688"/>
    </source>
</evidence>
<dbReference type="Proteomes" id="UP000822688">
    <property type="component" value="Chromosome V"/>
</dbReference>
<feature type="region of interest" description="Disordered" evidence="1">
    <location>
        <begin position="26"/>
        <end position="128"/>
    </location>
</feature>
<organism evidence="2 3">
    <name type="scientific">Ceratodon purpureus</name>
    <name type="common">Fire moss</name>
    <name type="synonym">Dicranum purpureum</name>
    <dbReference type="NCBI Taxonomy" id="3225"/>
    <lineage>
        <taxon>Eukaryota</taxon>
        <taxon>Viridiplantae</taxon>
        <taxon>Streptophyta</taxon>
        <taxon>Embryophyta</taxon>
        <taxon>Bryophyta</taxon>
        <taxon>Bryophytina</taxon>
        <taxon>Bryopsida</taxon>
        <taxon>Dicranidae</taxon>
        <taxon>Pseudoditrichales</taxon>
        <taxon>Ditrichaceae</taxon>
        <taxon>Ceratodon</taxon>
    </lineage>
</organism>
<evidence type="ECO:0000256" key="1">
    <source>
        <dbReference type="SAM" id="MobiDB-lite"/>
    </source>
</evidence>
<name>A0A8T0HQ78_CERPU</name>
<feature type="region of interest" description="Disordered" evidence="1">
    <location>
        <begin position="141"/>
        <end position="226"/>
    </location>
</feature>
<feature type="region of interest" description="Disordered" evidence="1">
    <location>
        <begin position="1"/>
        <end position="20"/>
    </location>
</feature>
<gene>
    <name evidence="2" type="ORF">KC19_VG145500</name>
</gene>
<keyword evidence="3" id="KW-1185">Reference proteome</keyword>
<feature type="compositionally biased region" description="Basic residues" evidence="1">
    <location>
        <begin position="210"/>
        <end position="219"/>
    </location>
</feature>
<feature type="compositionally biased region" description="Basic and acidic residues" evidence="1">
    <location>
        <begin position="8"/>
        <end position="20"/>
    </location>
</feature>
<comment type="caution">
    <text evidence="2">The sequence shown here is derived from an EMBL/GenBank/DDBJ whole genome shotgun (WGS) entry which is preliminary data.</text>
</comment>
<evidence type="ECO:0000313" key="2">
    <source>
        <dbReference type="EMBL" id="KAG0573064.1"/>
    </source>
</evidence>
<feature type="compositionally biased region" description="Polar residues" evidence="1">
    <location>
        <begin position="75"/>
        <end position="96"/>
    </location>
</feature>
<dbReference type="EMBL" id="CM026426">
    <property type="protein sequence ID" value="KAG0573064.1"/>
    <property type="molecule type" value="Genomic_DNA"/>
</dbReference>
<feature type="compositionally biased region" description="Acidic residues" evidence="1">
    <location>
        <begin position="156"/>
        <end position="166"/>
    </location>
</feature>
<feature type="compositionally biased region" description="Basic and acidic residues" evidence="1">
    <location>
        <begin position="28"/>
        <end position="38"/>
    </location>
</feature>
<accession>A0A8T0HQ78</accession>
<proteinExistence type="predicted"/>
<reference evidence="2" key="1">
    <citation type="submission" date="2020-06" db="EMBL/GenBank/DDBJ databases">
        <title>WGS assembly of Ceratodon purpureus strain R40.</title>
        <authorList>
            <person name="Carey S.B."/>
            <person name="Jenkins J."/>
            <person name="Shu S."/>
            <person name="Lovell J.T."/>
            <person name="Sreedasyam A."/>
            <person name="Maumus F."/>
            <person name="Tiley G.P."/>
            <person name="Fernandez-Pozo N."/>
            <person name="Barry K."/>
            <person name="Chen C."/>
            <person name="Wang M."/>
            <person name="Lipzen A."/>
            <person name="Daum C."/>
            <person name="Saski C.A."/>
            <person name="Payton A.C."/>
            <person name="Mcbreen J.C."/>
            <person name="Conrad R.E."/>
            <person name="Kollar L.M."/>
            <person name="Olsson S."/>
            <person name="Huttunen S."/>
            <person name="Landis J.B."/>
            <person name="Wickett N.J."/>
            <person name="Johnson M.G."/>
            <person name="Rensing S.A."/>
            <person name="Grimwood J."/>
            <person name="Schmutz J."/>
            <person name="Mcdaniel S.F."/>
        </authorList>
    </citation>
    <scope>NUCLEOTIDE SEQUENCE</scope>
    <source>
        <strain evidence="2">R40</strain>
    </source>
</reference>
<sequence length="266" mass="29405">MPKRSRRDKPAADEEKRETVEAVKACIKRTESSRSDVRRKGRKRSNTEDGAAEVREERLKGVPGDSPHRPLKLVSSIQTTVEATTTRSRAHTNSEAAMQAPRERKKSKALGEQFEAATENDSNQLNLEINSMNHKIRLVITSPAKKKKSQKKVSEGEADNDGDEMLGDQPRHSARNSSSSEGPLRNVHSPSSNRGREKSGRVSRMGSGRAKSRASRRTTSHPGNTVLLANQNLENMDTHNEDNGMTLGAGLIFHKVLTRPCPKTLN</sequence>
<feature type="compositionally biased region" description="Polar residues" evidence="1">
    <location>
        <begin position="119"/>
        <end position="128"/>
    </location>
</feature>